<dbReference type="SUPFAM" id="SSF57850">
    <property type="entry name" value="RING/U-box"/>
    <property type="match status" value="1"/>
</dbReference>
<evidence type="ECO:0000256" key="7">
    <source>
        <dbReference type="ARBA" id="ARBA00022490"/>
    </source>
</evidence>
<evidence type="ECO:0000256" key="1">
    <source>
        <dbReference type="ARBA" id="ARBA00000900"/>
    </source>
</evidence>
<dbReference type="Pfam" id="PF04564">
    <property type="entry name" value="U-box"/>
    <property type="match status" value="1"/>
</dbReference>
<evidence type="ECO:0000313" key="13">
    <source>
        <dbReference type="WBParaSite" id="jg25472"/>
    </source>
</evidence>
<dbReference type="InterPro" id="IPR019474">
    <property type="entry name" value="Ub_conjug_fac_E4_core"/>
</dbReference>
<comment type="catalytic activity">
    <reaction evidence="1">
        <text>S-ubiquitinyl-[E2 ubiquitin-conjugating enzyme]-L-cysteine + [acceptor protein]-L-lysine = [E2 ubiquitin-conjugating enzyme]-L-cysteine + N(6)-ubiquitinyl-[acceptor protein]-L-lysine.</text>
        <dbReference type="EC" id="2.3.2.27"/>
    </reaction>
</comment>
<dbReference type="Gene3D" id="3.30.40.10">
    <property type="entry name" value="Zinc/RING finger domain, C3HC4 (zinc finger)"/>
    <property type="match status" value="1"/>
</dbReference>
<dbReference type="InterPro" id="IPR013083">
    <property type="entry name" value="Znf_RING/FYVE/PHD"/>
</dbReference>
<feature type="domain" description="U-box" evidence="11">
    <location>
        <begin position="759"/>
        <end position="818"/>
    </location>
</feature>
<keyword evidence="10" id="KW-0539">Nucleus</keyword>
<dbReference type="Pfam" id="PF10408">
    <property type="entry name" value="Ufd2P_core"/>
    <property type="match status" value="1"/>
</dbReference>
<keyword evidence="12" id="KW-1185">Reference proteome</keyword>
<dbReference type="AlphaFoldDB" id="A0A915E1H8"/>
<evidence type="ECO:0000256" key="10">
    <source>
        <dbReference type="ARBA" id="ARBA00023242"/>
    </source>
</evidence>
<evidence type="ECO:0000256" key="2">
    <source>
        <dbReference type="ARBA" id="ARBA00004123"/>
    </source>
</evidence>
<dbReference type="FunFam" id="3.30.40.10:FF:000055">
    <property type="entry name" value="Ubiquitin conjugation factor e4 a"/>
    <property type="match status" value="1"/>
</dbReference>
<dbReference type="SMART" id="SM00504">
    <property type="entry name" value="Ubox"/>
    <property type="match status" value="1"/>
</dbReference>
<evidence type="ECO:0000256" key="6">
    <source>
        <dbReference type="ARBA" id="ARBA00012483"/>
    </source>
</evidence>
<dbReference type="PANTHER" id="PTHR13931:SF2">
    <property type="entry name" value="UBIQUITIN CONJUGATION FACTOR E4 B"/>
    <property type="match status" value="1"/>
</dbReference>
<keyword evidence="7" id="KW-0963">Cytoplasm</keyword>
<dbReference type="EC" id="2.3.2.27" evidence="6"/>
<dbReference type="GO" id="GO:0034450">
    <property type="term" value="F:ubiquitin-ubiquitin ligase activity"/>
    <property type="evidence" value="ECO:0007669"/>
    <property type="project" value="InterPro"/>
</dbReference>
<comment type="pathway">
    <text evidence="4">Protein modification; protein ubiquitination.</text>
</comment>
<organism evidence="12 13">
    <name type="scientific">Ditylenchus dipsaci</name>
    <dbReference type="NCBI Taxonomy" id="166011"/>
    <lineage>
        <taxon>Eukaryota</taxon>
        <taxon>Metazoa</taxon>
        <taxon>Ecdysozoa</taxon>
        <taxon>Nematoda</taxon>
        <taxon>Chromadorea</taxon>
        <taxon>Rhabditida</taxon>
        <taxon>Tylenchina</taxon>
        <taxon>Tylenchomorpha</taxon>
        <taxon>Sphaerularioidea</taxon>
        <taxon>Anguinidae</taxon>
        <taxon>Anguininae</taxon>
        <taxon>Ditylenchus</taxon>
    </lineage>
</organism>
<evidence type="ECO:0000256" key="3">
    <source>
        <dbReference type="ARBA" id="ARBA00004496"/>
    </source>
</evidence>
<keyword evidence="9" id="KW-0833">Ubl conjugation pathway</keyword>
<dbReference type="PROSITE" id="PS51698">
    <property type="entry name" value="U_BOX"/>
    <property type="match status" value="1"/>
</dbReference>
<evidence type="ECO:0000256" key="5">
    <source>
        <dbReference type="ARBA" id="ARBA00007434"/>
    </source>
</evidence>
<dbReference type="GO" id="GO:0006511">
    <property type="term" value="P:ubiquitin-dependent protein catabolic process"/>
    <property type="evidence" value="ECO:0007669"/>
    <property type="project" value="InterPro"/>
</dbReference>
<evidence type="ECO:0000313" key="12">
    <source>
        <dbReference type="Proteomes" id="UP000887574"/>
    </source>
</evidence>
<evidence type="ECO:0000256" key="9">
    <source>
        <dbReference type="ARBA" id="ARBA00022786"/>
    </source>
</evidence>
<dbReference type="Proteomes" id="UP000887574">
    <property type="component" value="Unplaced"/>
</dbReference>
<comment type="similarity">
    <text evidence="5">Belongs to the ubiquitin conjugation factor E4 family.</text>
</comment>
<dbReference type="GO" id="GO:0000209">
    <property type="term" value="P:protein polyubiquitination"/>
    <property type="evidence" value="ECO:0007669"/>
    <property type="project" value="TreeGrafter"/>
</dbReference>
<protein>
    <recommendedName>
        <fullName evidence="6">RING-type E3 ubiquitin transferase</fullName>
        <ecNumber evidence="6">2.3.2.27</ecNumber>
    </recommendedName>
</protein>
<reference evidence="13" key="1">
    <citation type="submission" date="2022-11" db="UniProtKB">
        <authorList>
            <consortium name="WormBaseParasite"/>
        </authorList>
    </citation>
    <scope>IDENTIFICATION</scope>
</reference>
<dbReference type="InterPro" id="IPR003613">
    <property type="entry name" value="Ubox_domain"/>
</dbReference>
<keyword evidence="8" id="KW-0808">Transferase</keyword>
<evidence type="ECO:0000256" key="8">
    <source>
        <dbReference type="ARBA" id="ARBA00022679"/>
    </source>
</evidence>
<sequence length="823" mass="94349">MGWTVCFGPLVSKLAKQLLEDDKQYIDDEVLGKIVLELVNTGQCAASSSTSRLSEELIPVLSILRNCISAVTASHRMDQLAEHPLKVLIRLVSIKMIALKSRPVSDLLVSRTDFCPLPMTDFNGREFVRISYLGPFFCLGVAANDDDNFCYEGSERFLEDLDLLKEEQKGGYYGGIQSKLGGHRNLLHKVVHTLLANSNSREKTLDFLSQMLKSNRKRTQIQADRSRLASNGVMMNFLSVMLDLSEKIQLEKVQNEYIFYPNCRVDLEDETRLAMSSDQVAEFVQTLDLSNCKPTFNTECFYMTCHALAVGFSSTVDHLKNSKRTLDDIQRQLKDAQEKISKRGPGYANHPNVIHHMRTLKNYQENFAKALALVLRPIATDYLNVTLPLELPKTFGATPELYVESVIDFLTFLIKKELNIFLQNSADFAQQLLIMICSTHLIKNPFLSSKVVTVIFLLCPLYNPQARHFFSQILNHPISEENLFPSLTKFYADVESTGAHTEFYDKFNIRRSIQVIFKEMWQHGAHRNRLMQMARDCTQDFFRFTNMIINDMTFLLDESMTNLKTIHDIEWVEMNDTAAWAALSQETRQQKLDALSQAKSSVKTWLVLCNDTMELFISLTTDNPQIFCQQALGERVAAMLNHNIIQLCGPKCSVLKLRDAERRFGWNPKLLLGQVVDVYLNLSSEQFAENIAQDERSYNPDVFKSIVEKFWVLEVHQADRFLEWDKASDWGEDYPDEFKPVCGPPPIFATLHALCYTMMAEPTRLPSGHVLDRKNILRHLLSDQTNPFTRQPLTVEELVPDLELKERIQQWIKESTAAREQNK</sequence>
<dbReference type="GO" id="GO:0000151">
    <property type="term" value="C:ubiquitin ligase complex"/>
    <property type="evidence" value="ECO:0007669"/>
    <property type="project" value="InterPro"/>
</dbReference>
<evidence type="ECO:0000256" key="4">
    <source>
        <dbReference type="ARBA" id="ARBA00004906"/>
    </source>
</evidence>
<proteinExistence type="inferred from homology"/>
<dbReference type="PANTHER" id="PTHR13931">
    <property type="entry name" value="UBIQUITINATION FACTOR E4"/>
    <property type="match status" value="1"/>
</dbReference>
<dbReference type="WBParaSite" id="jg25472">
    <property type="protein sequence ID" value="jg25472"/>
    <property type="gene ID" value="jg25472"/>
</dbReference>
<name>A0A915E1H8_9BILA</name>
<dbReference type="GO" id="GO:0005634">
    <property type="term" value="C:nucleus"/>
    <property type="evidence" value="ECO:0007669"/>
    <property type="project" value="UniProtKB-SubCell"/>
</dbReference>
<evidence type="ECO:0000259" key="11">
    <source>
        <dbReference type="PROSITE" id="PS51698"/>
    </source>
</evidence>
<dbReference type="GO" id="GO:0005737">
    <property type="term" value="C:cytoplasm"/>
    <property type="evidence" value="ECO:0007669"/>
    <property type="project" value="UniProtKB-SubCell"/>
</dbReference>
<dbReference type="InterPro" id="IPR045132">
    <property type="entry name" value="UBE4"/>
</dbReference>
<dbReference type="GO" id="GO:0036503">
    <property type="term" value="P:ERAD pathway"/>
    <property type="evidence" value="ECO:0007669"/>
    <property type="project" value="InterPro"/>
</dbReference>
<accession>A0A915E1H8</accession>
<comment type="subcellular location">
    <subcellularLocation>
        <location evidence="3">Cytoplasm</location>
    </subcellularLocation>
    <subcellularLocation>
        <location evidence="2">Nucleus</location>
    </subcellularLocation>
</comment>